<dbReference type="Proteomes" id="UP000607653">
    <property type="component" value="Unassembled WGS sequence"/>
</dbReference>
<proteinExistence type="predicted"/>
<comment type="caution">
    <text evidence="1">The sequence shown here is derived from an EMBL/GenBank/DDBJ whole genome shotgun (WGS) entry which is preliminary data.</text>
</comment>
<evidence type="ECO:0000313" key="2">
    <source>
        <dbReference type="Proteomes" id="UP000607653"/>
    </source>
</evidence>
<dbReference type="AlphaFoldDB" id="A0A822YZL3"/>
<accession>A0A822YZL3</accession>
<organism evidence="1 2">
    <name type="scientific">Nelumbo nucifera</name>
    <name type="common">Sacred lotus</name>
    <dbReference type="NCBI Taxonomy" id="4432"/>
    <lineage>
        <taxon>Eukaryota</taxon>
        <taxon>Viridiplantae</taxon>
        <taxon>Streptophyta</taxon>
        <taxon>Embryophyta</taxon>
        <taxon>Tracheophyta</taxon>
        <taxon>Spermatophyta</taxon>
        <taxon>Magnoliopsida</taxon>
        <taxon>Proteales</taxon>
        <taxon>Nelumbonaceae</taxon>
        <taxon>Nelumbo</taxon>
    </lineage>
</organism>
<protein>
    <submittedName>
        <fullName evidence="1">Uncharacterized protein</fullName>
    </submittedName>
</protein>
<sequence length="61" mass="6696">MVWATHTGPLTLTSQTLLHRIWISIFLVQSYKLINGCYALCLISVHQSFIAKSASIGSSST</sequence>
<dbReference type="EMBL" id="DUZY01000005">
    <property type="protein sequence ID" value="DAD39534.1"/>
    <property type="molecule type" value="Genomic_DNA"/>
</dbReference>
<gene>
    <name evidence="1" type="ORF">HUJ06_013857</name>
</gene>
<keyword evidence="2" id="KW-1185">Reference proteome</keyword>
<reference evidence="1 2" key="1">
    <citation type="journal article" date="2020" name="Mol. Biol. Evol.">
        <title>Distinct Expression and Methylation Patterns for Genes with Different Fates following a Single Whole-Genome Duplication in Flowering Plants.</title>
        <authorList>
            <person name="Shi T."/>
            <person name="Rahmani R.S."/>
            <person name="Gugger P.F."/>
            <person name="Wang M."/>
            <person name="Li H."/>
            <person name="Zhang Y."/>
            <person name="Li Z."/>
            <person name="Wang Q."/>
            <person name="Van de Peer Y."/>
            <person name="Marchal K."/>
            <person name="Chen J."/>
        </authorList>
    </citation>
    <scope>NUCLEOTIDE SEQUENCE [LARGE SCALE GENOMIC DNA]</scope>
    <source>
        <tissue evidence="1">Leaf</tissue>
    </source>
</reference>
<name>A0A822YZL3_NELNU</name>
<evidence type="ECO:0000313" key="1">
    <source>
        <dbReference type="EMBL" id="DAD39534.1"/>
    </source>
</evidence>